<organism evidence="1 2">
    <name type="scientific">Liparis tanakae</name>
    <name type="common">Tanaka's snailfish</name>
    <dbReference type="NCBI Taxonomy" id="230148"/>
    <lineage>
        <taxon>Eukaryota</taxon>
        <taxon>Metazoa</taxon>
        <taxon>Chordata</taxon>
        <taxon>Craniata</taxon>
        <taxon>Vertebrata</taxon>
        <taxon>Euteleostomi</taxon>
        <taxon>Actinopterygii</taxon>
        <taxon>Neopterygii</taxon>
        <taxon>Teleostei</taxon>
        <taxon>Neoteleostei</taxon>
        <taxon>Acanthomorphata</taxon>
        <taxon>Eupercaria</taxon>
        <taxon>Perciformes</taxon>
        <taxon>Cottioidei</taxon>
        <taxon>Cottales</taxon>
        <taxon>Liparidae</taxon>
        <taxon>Liparis</taxon>
    </lineage>
</organism>
<dbReference type="Proteomes" id="UP000314294">
    <property type="component" value="Unassembled WGS sequence"/>
</dbReference>
<proteinExistence type="predicted"/>
<reference evidence="1 2" key="1">
    <citation type="submission" date="2019-03" db="EMBL/GenBank/DDBJ databases">
        <title>First draft genome of Liparis tanakae, snailfish: a comprehensive survey of snailfish specific genes.</title>
        <authorList>
            <person name="Kim W."/>
            <person name="Song I."/>
            <person name="Jeong J.-H."/>
            <person name="Kim D."/>
            <person name="Kim S."/>
            <person name="Ryu S."/>
            <person name="Song J.Y."/>
            <person name="Lee S.K."/>
        </authorList>
    </citation>
    <scope>NUCLEOTIDE SEQUENCE [LARGE SCALE GENOMIC DNA]</scope>
    <source>
        <tissue evidence="1">Muscle</tissue>
    </source>
</reference>
<keyword evidence="2" id="KW-1185">Reference proteome</keyword>
<gene>
    <name evidence="1" type="ORF">EYF80_034107</name>
</gene>
<dbReference type="AlphaFoldDB" id="A0A4Z2GSH3"/>
<evidence type="ECO:0000313" key="1">
    <source>
        <dbReference type="EMBL" id="TNN55672.1"/>
    </source>
</evidence>
<comment type="caution">
    <text evidence="1">The sequence shown here is derived from an EMBL/GenBank/DDBJ whole genome shotgun (WGS) entry which is preliminary data.</text>
</comment>
<name>A0A4Z2GSH3_9TELE</name>
<evidence type="ECO:0000313" key="2">
    <source>
        <dbReference type="Proteomes" id="UP000314294"/>
    </source>
</evidence>
<sequence length="63" mass="7127">MTRENTVFLHPLCTRPSTHDETHFASFCTNPGFRLCVRVACRVTPGLYVHVPTQQNVSGGYFE</sequence>
<protein>
    <submittedName>
        <fullName evidence="1">Uncharacterized protein</fullName>
    </submittedName>
</protein>
<dbReference type="EMBL" id="SRLO01000449">
    <property type="protein sequence ID" value="TNN55672.1"/>
    <property type="molecule type" value="Genomic_DNA"/>
</dbReference>
<accession>A0A4Z2GSH3</accession>